<dbReference type="PROSITE" id="PS51371">
    <property type="entry name" value="CBS"/>
    <property type="match status" value="1"/>
</dbReference>
<dbReference type="RefSeq" id="WP_147181436.1">
    <property type="nucleotide sequence ID" value="NZ_BJZP01000020.1"/>
</dbReference>
<dbReference type="PANTHER" id="PTHR43080:SF2">
    <property type="entry name" value="CBS DOMAIN-CONTAINING PROTEIN"/>
    <property type="match status" value="1"/>
</dbReference>
<dbReference type="InterPro" id="IPR046342">
    <property type="entry name" value="CBS_dom_sf"/>
</dbReference>
<dbReference type="SMART" id="SM00116">
    <property type="entry name" value="CBS"/>
    <property type="match status" value="2"/>
</dbReference>
<evidence type="ECO:0000256" key="2">
    <source>
        <dbReference type="PROSITE-ProRule" id="PRU00703"/>
    </source>
</evidence>
<dbReference type="CDD" id="cd02205">
    <property type="entry name" value="CBS_pair_SF"/>
    <property type="match status" value="1"/>
</dbReference>
<keyword evidence="5" id="KW-1185">Reference proteome</keyword>
<gene>
    <name evidence="4" type="ORF">RNA01_34330</name>
</gene>
<dbReference type="PANTHER" id="PTHR43080">
    <property type="entry name" value="CBS DOMAIN-CONTAINING PROTEIN CBSX3, MITOCHONDRIAL"/>
    <property type="match status" value="1"/>
</dbReference>
<dbReference type="InterPro" id="IPR051257">
    <property type="entry name" value="Diverse_CBS-Domain"/>
</dbReference>
<protein>
    <recommendedName>
        <fullName evidence="3">CBS domain-containing protein</fullName>
    </recommendedName>
</protein>
<keyword evidence="1 2" id="KW-0129">CBS domain</keyword>
<evidence type="ECO:0000256" key="1">
    <source>
        <dbReference type="ARBA" id="ARBA00023122"/>
    </source>
</evidence>
<sequence length="147" mass="15882">MRVDSILQVAQERLATIGDDALLIDAARLLNGPQFNLVVVCDGSGKAVGVITKTDVVSRISYCTGCSCSMPATQVMTTDIVSCRPSDLLSDVWSALKVRGLKNVPVLDHQSAPIGVANARDVLQSLLQDVEYEEKMLHDYVMGVGYR</sequence>
<feature type="domain" description="CBS" evidence="3">
    <location>
        <begin position="76"/>
        <end position="134"/>
    </location>
</feature>
<dbReference type="OrthoDB" id="8361823at2"/>
<dbReference type="AlphaFoldDB" id="A0A512HM20"/>
<evidence type="ECO:0000313" key="4">
    <source>
        <dbReference type="EMBL" id="GEO86501.1"/>
    </source>
</evidence>
<evidence type="ECO:0000259" key="3">
    <source>
        <dbReference type="PROSITE" id="PS51371"/>
    </source>
</evidence>
<dbReference type="EMBL" id="BJZP01000020">
    <property type="protein sequence ID" value="GEO86501.1"/>
    <property type="molecule type" value="Genomic_DNA"/>
</dbReference>
<reference evidence="4 5" key="1">
    <citation type="submission" date="2019-07" db="EMBL/GenBank/DDBJ databases">
        <title>Whole genome shotgun sequence of Rhizobium naphthalenivorans NBRC 107585.</title>
        <authorList>
            <person name="Hosoyama A."/>
            <person name="Uohara A."/>
            <person name="Ohji S."/>
            <person name="Ichikawa N."/>
        </authorList>
    </citation>
    <scope>NUCLEOTIDE SEQUENCE [LARGE SCALE GENOMIC DNA]</scope>
    <source>
        <strain evidence="4 5">NBRC 107585</strain>
    </source>
</reference>
<dbReference type="SUPFAM" id="SSF54631">
    <property type="entry name" value="CBS-domain pair"/>
    <property type="match status" value="1"/>
</dbReference>
<dbReference type="Pfam" id="PF00571">
    <property type="entry name" value="CBS"/>
    <property type="match status" value="2"/>
</dbReference>
<name>A0A512HM20_9HYPH</name>
<dbReference type="InterPro" id="IPR000644">
    <property type="entry name" value="CBS_dom"/>
</dbReference>
<evidence type="ECO:0000313" key="5">
    <source>
        <dbReference type="Proteomes" id="UP000321717"/>
    </source>
</evidence>
<dbReference type="Gene3D" id="3.10.580.10">
    <property type="entry name" value="CBS-domain"/>
    <property type="match status" value="1"/>
</dbReference>
<organism evidence="4 5">
    <name type="scientific">Ciceribacter naphthalenivorans</name>
    <dbReference type="NCBI Taxonomy" id="1118451"/>
    <lineage>
        <taxon>Bacteria</taxon>
        <taxon>Pseudomonadati</taxon>
        <taxon>Pseudomonadota</taxon>
        <taxon>Alphaproteobacteria</taxon>
        <taxon>Hyphomicrobiales</taxon>
        <taxon>Rhizobiaceae</taxon>
        <taxon>Ciceribacter</taxon>
    </lineage>
</organism>
<comment type="caution">
    <text evidence="4">The sequence shown here is derived from an EMBL/GenBank/DDBJ whole genome shotgun (WGS) entry which is preliminary data.</text>
</comment>
<proteinExistence type="predicted"/>
<dbReference type="Proteomes" id="UP000321717">
    <property type="component" value="Unassembled WGS sequence"/>
</dbReference>
<accession>A0A512HM20</accession>